<proteinExistence type="predicted"/>
<gene>
    <name evidence="1" type="ORF">AE618_04220</name>
</gene>
<evidence type="ECO:0000313" key="1">
    <source>
        <dbReference type="EMBL" id="KPH82135.1"/>
    </source>
</evidence>
<reference evidence="1 2" key="1">
    <citation type="submission" date="2015-07" db="EMBL/GenBank/DDBJ databases">
        <title>Whole genome sequencing of Bosea vaviloviae isolated from cave pool.</title>
        <authorList>
            <person name="Tan N.E.H."/>
            <person name="Lee Y.P."/>
            <person name="Gan H.M."/>
            <person name="Barton H."/>
            <person name="Savka M.A."/>
        </authorList>
    </citation>
    <scope>NUCLEOTIDE SEQUENCE [LARGE SCALE GENOMIC DNA]</scope>
    <source>
        <strain evidence="1 2">SD260</strain>
    </source>
</reference>
<evidence type="ECO:0000313" key="2">
    <source>
        <dbReference type="Proteomes" id="UP000037822"/>
    </source>
</evidence>
<keyword evidence="2" id="KW-1185">Reference proteome</keyword>
<accession>A0A0N0MD74</accession>
<dbReference type="AlphaFoldDB" id="A0A0N0MD74"/>
<protein>
    <submittedName>
        <fullName evidence="1">Uncharacterized protein</fullName>
    </submittedName>
</protein>
<dbReference type="PATRIC" id="fig|1526658.3.peg.3181"/>
<comment type="caution">
    <text evidence="1">The sequence shown here is derived from an EMBL/GenBank/DDBJ whole genome shotgun (WGS) entry which is preliminary data.</text>
</comment>
<dbReference type="EMBL" id="LGSZ01000022">
    <property type="protein sequence ID" value="KPH82135.1"/>
    <property type="molecule type" value="Genomic_DNA"/>
</dbReference>
<organism evidence="1 2">
    <name type="scientific">Bosea vaviloviae</name>
    <dbReference type="NCBI Taxonomy" id="1526658"/>
    <lineage>
        <taxon>Bacteria</taxon>
        <taxon>Pseudomonadati</taxon>
        <taxon>Pseudomonadota</taxon>
        <taxon>Alphaproteobacteria</taxon>
        <taxon>Hyphomicrobiales</taxon>
        <taxon>Boseaceae</taxon>
        <taxon>Bosea</taxon>
    </lineage>
</organism>
<sequence>MRATQRDVAAYVEHLAADLRLMSQSVDLDSLAYFLEMARLEASIQVERLGRSIGRGDLPQDV</sequence>
<name>A0A0N0MD74_9HYPH</name>
<dbReference type="Proteomes" id="UP000037822">
    <property type="component" value="Unassembled WGS sequence"/>
</dbReference>